<dbReference type="InterPro" id="IPR002937">
    <property type="entry name" value="Amino_oxidase"/>
</dbReference>
<proteinExistence type="predicted"/>
<evidence type="ECO:0000259" key="4">
    <source>
        <dbReference type="Pfam" id="PF01593"/>
    </source>
</evidence>
<reference evidence="5 6" key="1">
    <citation type="submission" date="2014-03" db="EMBL/GenBank/DDBJ databases">
        <title>Whole genome sequence of Novosphingobium resinovorum KF1.</title>
        <authorList>
            <person name="Gan H.M."/>
            <person name="Gan H.Y."/>
            <person name="Chew T.H."/>
            <person name="Savka M.A."/>
        </authorList>
    </citation>
    <scope>NUCLEOTIDE SEQUENCE [LARGE SCALE GENOMIC DNA]</scope>
    <source>
        <strain evidence="5 6">KF1</strain>
    </source>
</reference>
<sequence length="526" mass="55803">MKTNWDAIVVGSGINSLVCAAQLTAKGRRVLVLERAAVAGGCIRTEEATVPGFRHDLFSMSYPLFVTTPFYPQLAPKLEAHGVRMVQAEIPTGVLLPDGRSLLLRQSREANVAAFDAAHPGDGAAHARAMAGVEEQAPLLFGLLGNEPRSFDTASLLGRTLLKQGIDQVSAFGADSLKSARDWLEARFGSDLVHALIAPWVLHVGLGPESAASAMMARVVMFTLEAAGLPFVEGGSDRIVAGFRAIIEGGGGALLTDADVEQITVERGRATGVRLADGRTFTARRGVACNVTPTQLYQRLLPAEHVPPATAERAADYRYGRACMQIHIALSEPPAWVDPELGKVGLLHLTPGMDGVSRAVNEADRGLLPAEATIVVGQPAHADPSRCPPGTSMLWIQLQELPRTIRGDAAGEIAVPADGRWNDDVAQAYARRIIARITAHVPNLERATLGMRVLGPHDLEAANINLVGGDPYSGVCSIDQFHLFRPFAGTRNHATPVKRLFHIGASTHPGPGLGGVSGYHAAMEIG</sequence>
<name>A0A031JRP3_9SPHN</name>
<dbReference type="PANTHER" id="PTHR10668:SF105">
    <property type="entry name" value="DEHYDROGENASE-RELATED"/>
    <property type="match status" value="1"/>
</dbReference>
<gene>
    <name evidence="5" type="ORF">BV97_04313</name>
</gene>
<dbReference type="InterPro" id="IPR036188">
    <property type="entry name" value="FAD/NAD-bd_sf"/>
</dbReference>
<evidence type="ECO:0000256" key="3">
    <source>
        <dbReference type="ARBA" id="ARBA00040298"/>
    </source>
</evidence>
<comment type="function">
    <text evidence="1">Probable oxidoreductase that may play a role as regulator of mitochondrial function.</text>
</comment>
<dbReference type="Pfam" id="PF01593">
    <property type="entry name" value="Amino_oxidase"/>
    <property type="match status" value="1"/>
</dbReference>
<dbReference type="eggNOG" id="COG1233">
    <property type="taxonomic scope" value="Bacteria"/>
</dbReference>
<dbReference type="AlphaFoldDB" id="A0A031JRP3"/>
<feature type="domain" description="Amine oxidase" evidence="4">
    <location>
        <begin position="17"/>
        <end position="413"/>
    </location>
</feature>
<comment type="caution">
    <text evidence="5">The sequence shown here is derived from an EMBL/GenBank/DDBJ whole genome shotgun (WGS) entry which is preliminary data.</text>
</comment>
<dbReference type="PATRIC" id="fig|158500.4.peg.4385"/>
<dbReference type="Proteomes" id="UP000024329">
    <property type="component" value="Unassembled WGS sequence"/>
</dbReference>
<evidence type="ECO:0000313" key="5">
    <source>
        <dbReference type="EMBL" id="EZP78271.1"/>
    </source>
</evidence>
<organism evidence="5 6">
    <name type="scientific">Novosphingobium resinovorum</name>
    <dbReference type="NCBI Taxonomy" id="158500"/>
    <lineage>
        <taxon>Bacteria</taxon>
        <taxon>Pseudomonadati</taxon>
        <taxon>Pseudomonadota</taxon>
        <taxon>Alphaproteobacteria</taxon>
        <taxon>Sphingomonadales</taxon>
        <taxon>Sphingomonadaceae</taxon>
        <taxon>Novosphingobium</taxon>
    </lineage>
</organism>
<dbReference type="SUPFAM" id="SSF51905">
    <property type="entry name" value="FAD/NAD(P)-binding domain"/>
    <property type="match status" value="1"/>
</dbReference>
<accession>A0A031JRP3</accession>
<evidence type="ECO:0000256" key="1">
    <source>
        <dbReference type="ARBA" id="ARBA00037217"/>
    </source>
</evidence>
<dbReference type="Gene3D" id="3.50.50.60">
    <property type="entry name" value="FAD/NAD(P)-binding domain"/>
    <property type="match status" value="2"/>
</dbReference>
<comment type="subunit">
    <text evidence="2">Interacts with COX5B; this interaction may contribute to localize PYROXD2 to the inner face of the inner mitochondrial membrane.</text>
</comment>
<evidence type="ECO:0000256" key="2">
    <source>
        <dbReference type="ARBA" id="ARBA00038825"/>
    </source>
</evidence>
<dbReference type="PANTHER" id="PTHR10668">
    <property type="entry name" value="PHYTOENE DEHYDROGENASE"/>
    <property type="match status" value="1"/>
</dbReference>
<dbReference type="EMBL" id="JFYZ01000031">
    <property type="protein sequence ID" value="EZP78271.1"/>
    <property type="molecule type" value="Genomic_DNA"/>
</dbReference>
<evidence type="ECO:0000313" key="6">
    <source>
        <dbReference type="Proteomes" id="UP000024329"/>
    </source>
</evidence>
<protein>
    <recommendedName>
        <fullName evidence="3">Pyridine nucleotide-disulfide oxidoreductase domain-containing protein 2</fullName>
    </recommendedName>
</protein>
<dbReference type="RefSeq" id="WP_036528603.1">
    <property type="nucleotide sequence ID" value="NZ_JFYZ01000031.1"/>
</dbReference>
<dbReference type="GO" id="GO:0016491">
    <property type="term" value="F:oxidoreductase activity"/>
    <property type="evidence" value="ECO:0007669"/>
    <property type="project" value="InterPro"/>
</dbReference>